<dbReference type="SUPFAM" id="SSF54171">
    <property type="entry name" value="DNA-binding domain"/>
    <property type="match status" value="1"/>
</dbReference>
<dbReference type="CDD" id="cd00018">
    <property type="entry name" value="AP2"/>
    <property type="match status" value="1"/>
</dbReference>
<dbReference type="PROSITE" id="PS51032">
    <property type="entry name" value="AP2_ERF"/>
    <property type="match status" value="1"/>
</dbReference>
<keyword evidence="6" id="KW-0539">Nucleus</keyword>
<dbReference type="AlphaFoldDB" id="A0AAN7MIT3"/>
<evidence type="ECO:0000256" key="8">
    <source>
        <dbReference type="SAM" id="MobiDB-lite"/>
    </source>
</evidence>
<evidence type="ECO:0000256" key="7">
    <source>
        <dbReference type="ARBA" id="ARBA00024343"/>
    </source>
</evidence>
<dbReference type="GO" id="GO:0003677">
    <property type="term" value="F:DNA binding"/>
    <property type="evidence" value="ECO:0007669"/>
    <property type="project" value="UniProtKB-KW"/>
</dbReference>
<feature type="region of interest" description="Disordered" evidence="8">
    <location>
        <begin position="234"/>
        <end position="263"/>
    </location>
</feature>
<evidence type="ECO:0000259" key="9">
    <source>
        <dbReference type="PROSITE" id="PS51032"/>
    </source>
</evidence>
<proteinExistence type="inferred from homology"/>
<keyword evidence="4" id="KW-0010">Activator</keyword>
<dbReference type="PANTHER" id="PTHR31839:SF2">
    <property type="entry name" value="DEHYDRATION-RESPONSIVE ELEMENT-BINDING PROTEIN 1D"/>
    <property type="match status" value="1"/>
</dbReference>
<keyword evidence="5" id="KW-0804">Transcription</keyword>
<organism evidence="10 11">
    <name type="scientific">Trapa natans</name>
    <name type="common">Water chestnut</name>
    <dbReference type="NCBI Taxonomy" id="22666"/>
    <lineage>
        <taxon>Eukaryota</taxon>
        <taxon>Viridiplantae</taxon>
        <taxon>Streptophyta</taxon>
        <taxon>Embryophyta</taxon>
        <taxon>Tracheophyta</taxon>
        <taxon>Spermatophyta</taxon>
        <taxon>Magnoliopsida</taxon>
        <taxon>eudicotyledons</taxon>
        <taxon>Gunneridae</taxon>
        <taxon>Pentapetalae</taxon>
        <taxon>rosids</taxon>
        <taxon>malvids</taxon>
        <taxon>Myrtales</taxon>
        <taxon>Lythraceae</taxon>
        <taxon>Trapa</taxon>
    </lineage>
</organism>
<keyword evidence="11" id="KW-1185">Reference proteome</keyword>
<feature type="compositionally biased region" description="Basic and acidic residues" evidence="8">
    <location>
        <begin position="248"/>
        <end position="263"/>
    </location>
</feature>
<evidence type="ECO:0000313" key="10">
    <source>
        <dbReference type="EMBL" id="KAK4796298.1"/>
    </source>
</evidence>
<comment type="subcellular location">
    <subcellularLocation>
        <location evidence="1">Nucleus</location>
    </subcellularLocation>
</comment>
<comment type="caution">
    <text evidence="10">The sequence shown here is derived from an EMBL/GenBank/DDBJ whole genome shotgun (WGS) entry which is preliminary data.</text>
</comment>
<dbReference type="Proteomes" id="UP001346149">
    <property type="component" value="Unassembled WGS sequence"/>
</dbReference>
<dbReference type="PANTHER" id="PTHR31839">
    <property type="entry name" value="DEHYDRATION-RESPONSIVE ELEMENT-BINDING PROTEIN 1D"/>
    <property type="match status" value="1"/>
</dbReference>
<evidence type="ECO:0000256" key="4">
    <source>
        <dbReference type="ARBA" id="ARBA00023159"/>
    </source>
</evidence>
<evidence type="ECO:0000256" key="5">
    <source>
        <dbReference type="ARBA" id="ARBA00023163"/>
    </source>
</evidence>
<name>A0AAN7MIT3_TRANT</name>
<dbReference type="GO" id="GO:0005634">
    <property type="term" value="C:nucleus"/>
    <property type="evidence" value="ECO:0007669"/>
    <property type="project" value="UniProtKB-SubCell"/>
</dbReference>
<evidence type="ECO:0000256" key="1">
    <source>
        <dbReference type="ARBA" id="ARBA00004123"/>
    </source>
</evidence>
<dbReference type="PRINTS" id="PR00367">
    <property type="entry name" value="ETHRSPELEMNT"/>
</dbReference>
<dbReference type="InterPro" id="IPR036955">
    <property type="entry name" value="AP2/ERF_dom_sf"/>
</dbReference>
<evidence type="ECO:0000256" key="2">
    <source>
        <dbReference type="ARBA" id="ARBA00023015"/>
    </source>
</evidence>
<gene>
    <name evidence="10" type="ORF">SAY86_028624</name>
</gene>
<dbReference type="GO" id="GO:0003700">
    <property type="term" value="F:DNA-binding transcription factor activity"/>
    <property type="evidence" value="ECO:0007669"/>
    <property type="project" value="InterPro"/>
</dbReference>
<comment type="similarity">
    <text evidence="7">Belongs to the AP2/ERF transcription factor family. ERF subfamily.</text>
</comment>
<dbReference type="Gene3D" id="3.30.730.10">
    <property type="entry name" value="AP2/ERF domain"/>
    <property type="match status" value="1"/>
</dbReference>
<dbReference type="InterPro" id="IPR016177">
    <property type="entry name" value="DNA-bd_dom_sf"/>
</dbReference>
<evidence type="ECO:0000313" key="11">
    <source>
        <dbReference type="Proteomes" id="UP001346149"/>
    </source>
</evidence>
<keyword evidence="3" id="KW-0238">DNA-binding</keyword>
<dbReference type="SMART" id="SM00380">
    <property type="entry name" value="AP2"/>
    <property type="match status" value="1"/>
</dbReference>
<dbReference type="EMBL" id="JAXQNO010000006">
    <property type="protein sequence ID" value="KAK4796298.1"/>
    <property type="molecule type" value="Genomic_DNA"/>
</dbReference>
<accession>A0AAN7MIT3</accession>
<reference evidence="10 11" key="1">
    <citation type="journal article" date="2023" name="Hortic Res">
        <title>Pangenome of water caltrop reveals structural variations and asymmetric subgenome divergence after allopolyploidization.</title>
        <authorList>
            <person name="Zhang X."/>
            <person name="Chen Y."/>
            <person name="Wang L."/>
            <person name="Yuan Y."/>
            <person name="Fang M."/>
            <person name="Shi L."/>
            <person name="Lu R."/>
            <person name="Comes H.P."/>
            <person name="Ma Y."/>
            <person name="Chen Y."/>
            <person name="Huang G."/>
            <person name="Zhou Y."/>
            <person name="Zheng Z."/>
            <person name="Qiu Y."/>
        </authorList>
    </citation>
    <scope>NUCLEOTIDE SEQUENCE [LARGE SCALE GENOMIC DNA]</scope>
    <source>
        <strain evidence="10">F231</strain>
    </source>
</reference>
<sequence length="328" mass="36161">MVGSQRPLQPQPLVLIVGSHPAANKNKCISVSASVFMSHLIDTETKTYKKVVFYYHFPLILIIRLTAQASPSLAIEIDHISSASPPMKKRTGILSESESESWLKETTYRLASTHPKKRAGRTKFKETRHPVYRGVRQRDGGKWVCELRNGKSRLWLGTYPTPEMAARAHDVAALALRGRSACLNFADSAWRLTIPSSALDVDVRAAALVAAEAFRPSRGGESFSFGGSGESEAVVSDAESSSGGGYDRGAHEVKYKNSRDQERVEETGGENCNYYYMDEDAIFHMPRLLADMAEGLMVAPPPIVLGEGWDDESLLCSSDVSIWNYSAW</sequence>
<evidence type="ECO:0000256" key="3">
    <source>
        <dbReference type="ARBA" id="ARBA00023125"/>
    </source>
</evidence>
<dbReference type="InterPro" id="IPR001471">
    <property type="entry name" value="AP2/ERF_dom"/>
</dbReference>
<dbReference type="InterPro" id="IPR045277">
    <property type="entry name" value="DRE1A-I"/>
</dbReference>
<keyword evidence="2" id="KW-0805">Transcription regulation</keyword>
<feature type="domain" description="AP2/ERF" evidence="9">
    <location>
        <begin position="131"/>
        <end position="186"/>
    </location>
</feature>
<protein>
    <recommendedName>
        <fullName evidence="9">AP2/ERF domain-containing protein</fullName>
    </recommendedName>
</protein>
<dbReference type="Pfam" id="PF00847">
    <property type="entry name" value="AP2"/>
    <property type="match status" value="1"/>
</dbReference>
<evidence type="ECO:0000256" key="6">
    <source>
        <dbReference type="ARBA" id="ARBA00023242"/>
    </source>
</evidence>